<dbReference type="SUPFAM" id="SSF48208">
    <property type="entry name" value="Six-hairpin glycosidases"/>
    <property type="match status" value="1"/>
</dbReference>
<dbReference type="PROSITE" id="PS50022">
    <property type="entry name" value="FA58C_3"/>
    <property type="match status" value="1"/>
</dbReference>
<sequence length="1192" mass="131377">MNRATIRNTLLLFAVFLLVTLWMVVQSVFASGSLSYDWRTNNNLDGWTPNAGIDAHLVIDGKIVMHVPSGSNDPTLTGPPVSIQASTFKIVEITYYNNTGNTNAQLFWTTSTGGWAAARSQSFSTISDSKWHTLQIDLSGNANWTGTITQLRFDPTTNGGNGNFELDSLRVLDKANRYSISNGYYSLSGVDGLIDTLRFDPTGAGNYSDDLIANNMYFNFQLAGVPYAGNSSVTASTSGTTLTLNGIGFGGSGISGSWTIALDGKWMKNTYTVTSSANGKKLESSGFTIESLWDNPGYQVNSLRNPFIRMADVNALYKEVHAFKRTNRSEAPFNLSGNRIDWQGANGFDFNLRFYPSTKRLNNLASLDMMYMNFPAILPTVLNTGNTLTHTLDIELMPSSDITPAVHARYEGGDSTVTTGANAIFSERNYGWEPGEVNPDWYEWQSLQRVWTDDINRDTMEHDASQVKQDPNGYVYTWQDSPGWPFPGFMDSNHYIMTSANLINGLYNHIMNAGDLNALKYNIDRMRNAMNYLLTTQYDSTAKLFIITNSYHNGTIGSVGSNYWDLLPFGHKSAYDNIYGYLALRRMAEIESMVGNTTRATQLNGYADDLKTAYNSTFWSTNHYVMNIDVNGVTRDYGGVFLNLEAIAYGLADTTKANAIMSYLSNTNTSAGTNDVFSKFVFAPRAIMFNIPPKASGGWWVSDYDGNGVYSSNQIQNGGAIFYTAYYELMSRLRSTGANDAYTRLQAIVNRFNLEHLSGGNPLYYGEVNQHYTEGLVGTWGEFPESGLVPVALKNGFMGISADKDGLHVKPNFPTSGMTSLTLNSMYYWDMKLKITASNTSVRIQALDNNSPYTDWKINGIAVSGLFDQTVPISAGGTVTLERTTKTYDLNSIALKTISGIVTADNLYKIYLNGKRLKGTSTLWETGDSLRGYLKNGVNTIAVEVTNLADSPGGFIGDFTLPDGAKVVSNTNWKVTSTAKDGWEQPGFDETGWVNATDYGAYGASPWGTNVVGFPSTSTARWIFSSNSTQSPTVYLRYQFNYELPTVTSSTSIEDTDFGKAKAVDGIRVPRSGANGFSSSTAFSDENHTEWLKLDLTNSQPINQLLLYPVVNSNYTADGFPVDFAIETSTDNVNWTIVKSYTGYVPLNPTEPQSLPFKQTNARYVRITATKLGIQQAGGYLFKIAEVEVYNR</sequence>
<dbReference type="EMBL" id="JASKHM010000001">
    <property type="protein sequence ID" value="MEQ4481027.1"/>
    <property type="molecule type" value="Genomic_DNA"/>
</dbReference>
<dbReference type="InterPro" id="IPR008979">
    <property type="entry name" value="Galactose-bd-like_sf"/>
</dbReference>
<dbReference type="InterPro" id="IPR012341">
    <property type="entry name" value="6hp_glycosidase-like_sf"/>
</dbReference>
<protein>
    <submittedName>
        <fullName evidence="2">Discoidin domain-containing protein</fullName>
    </submittedName>
</protein>
<evidence type="ECO:0000313" key="3">
    <source>
        <dbReference type="Proteomes" id="UP001493487"/>
    </source>
</evidence>
<dbReference type="Gene3D" id="1.50.10.10">
    <property type="match status" value="1"/>
</dbReference>
<comment type="caution">
    <text evidence="2">The sequence shown here is derived from an EMBL/GenBank/DDBJ whole genome shotgun (WGS) entry which is preliminary data.</text>
</comment>
<dbReference type="RefSeq" id="WP_232182641.1">
    <property type="nucleotide sequence ID" value="NZ_JAIOAP010000001.1"/>
</dbReference>
<organism evidence="2 3">
    <name type="scientific">Cohnella silvisoli</name>
    <dbReference type="NCBI Taxonomy" id="2873699"/>
    <lineage>
        <taxon>Bacteria</taxon>
        <taxon>Bacillati</taxon>
        <taxon>Bacillota</taxon>
        <taxon>Bacilli</taxon>
        <taxon>Bacillales</taxon>
        <taxon>Paenibacillaceae</taxon>
        <taxon>Cohnella</taxon>
    </lineage>
</organism>
<dbReference type="SUPFAM" id="SSF49785">
    <property type="entry name" value="Galactose-binding domain-like"/>
    <property type="match status" value="1"/>
</dbReference>
<evidence type="ECO:0000313" key="2">
    <source>
        <dbReference type="EMBL" id="MEQ4481027.1"/>
    </source>
</evidence>
<dbReference type="PANTHER" id="PTHR34987">
    <property type="entry name" value="C, PUTATIVE (AFU_ORTHOLOGUE AFUA_3G02880)-RELATED"/>
    <property type="match status" value="1"/>
</dbReference>
<gene>
    <name evidence="2" type="ORF">QJS35_01320</name>
</gene>
<proteinExistence type="predicted"/>
<dbReference type="Proteomes" id="UP001493487">
    <property type="component" value="Unassembled WGS sequence"/>
</dbReference>
<dbReference type="Pfam" id="PF00754">
    <property type="entry name" value="F5_F8_type_C"/>
    <property type="match status" value="1"/>
</dbReference>
<dbReference type="InterPro" id="IPR008928">
    <property type="entry name" value="6-hairpin_glycosidase_sf"/>
</dbReference>
<evidence type="ECO:0000259" key="1">
    <source>
        <dbReference type="PROSITE" id="PS50022"/>
    </source>
</evidence>
<keyword evidence="3" id="KW-1185">Reference proteome</keyword>
<dbReference type="PANTHER" id="PTHR34987:SF6">
    <property type="entry name" value="ALPHA-L-RHAMNOSIDASE SIX-HAIRPIN GLYCOSIDASE DOMAIN-CONTAINING PROTEIN"/>
    <property type="match status" value="1"/>
</dbReference>
<accession>A0ABV1KNJ9</accession>
<feature type="domain" description="F5/8 type C" evidence="1">
    <location>
        <begin position="1029"/>
        <end position="1192"/>
    </location>
</feature>
<dbReference type="Gene3D" id="2.60.120.260">
    <property type="entry name" value="Galactose-binding domain-like"/>
    <property type="match status" value="2"/>
</dbReference>
<name>A0ABV1KNJ9_9BACL</name>
<reference evidence="2 3" key="1">
    <citation type="journal article" date="2023" name="Genome Announc.">
        <title>Pan-Genome Analyses of the Genus Cohnella and Proposal of the Novel Species Cohnella silvisoli sp. nov., Isolated from Forest Soil.</title>
        <authorList>
            <person name="Wang C."/>
            <person name="Mao L."/>
            <person name="Bao G."/>
            <person name="Zhu H."/>
        </authorList>
    </citation>
    <scope>NUCLEOTIDE SEQUENCE [LARGE SCALE GENOMIC DNA]</scope>
    <source>
        <strain evidence="2 3">NL03-T5-1</strain>
    </source>
</reference>
<dbReference type="InterPro" id="IPR000421">
    <property type="entry name" value="FA58C"/>
</dbReference>